<dbReference type="SFLD" id="SFLDG01082">
    <property type="entry name" value="B12-binding_domain_containing"/>
    <property type="match status" value="1"/>
</dbReference>
<dbReference type="PANTHER" id="PTHR13932:SF5">
    <property type="entry name" value="RADICAL S-ADENOSYL METHIONINE DOMAIN-CONTAINING PROTEIN 1, MITOCHONDRIAL"/>
    <property type="match status" value="1"/>
</dbReference>
<name>A0ABN2MS59_9MICO</name>
<keyword evidence="8 9" id="KW-0143">Chaperone</keyword>
<dbReference type="CDD" id="cd01335">
    <property type="entry name" value="Radical_SAM"/>
    <property type="match status" value="1"/>
</dbReference>
<dbReference type="PROSITE" id="PS51918">
    <property type="entry name" value="RADICAL_SAM"/>
    <property type="match status" value="1"/>
</dbReference>
<sequence>MGSALPLGEPAPLDGLLPASAAEGADGRALGVYVHVPFCRVRCGYCDFNTYTASELRGARQVDYADQAIEEIRMSRRVLAASGVASREAETVFFGGGTPTLLPADDLVRMLGAVREEFGFADGAEVTTEANPDSVGPEDLLCLAEGGFTRVSFGMQSAVPHVLAALDRTHDPARVPLVVRWARDAGLDVSLDLIYGTPGESLDDWRRSVDAVVSERPDHVSAYALIVEDGTKLARQIRRGELAQPDDDLEADMYELADEAFADAGFEWYEVSNWATDAAHRSRHNLGYWRGDDWWGVGPGAHSHVGGVRWWNAKHPAAYAERLAAGHSPAVGREVLDAPTRETERVLLLTRIREGIDIASLHAGGRHAVAGLIADGLVDARAALAGGLTLTRRGRLLADAVVRRLLED</sequence>
<keyword evidence="3 9" id="KW-0349">Heme</keyword>
<keyword evidence="6 9" id="KW-0408">Iron</keyword>
<comment type="similarity">
    <text evidence="1">Belongs to the anaerobic coproporphyrinogen-III oxidase family. HemW subfamily.</text>
</comment>
<dbReference type="InterPro" id="IPR006638">
    <property type="entry name" value="Elp3/MiaA/NifB-like_rSAM"/>
</dbReference>
<keyword evidence="7 9" id="KW-0411">Iron-sulfur</keyword>
<comment type="caution">
    <text evidence="11">The sequence shown here is derived from an EMBL/GenBank/DDBJ whole genome shotgun (WGS) entry which is preliminary data.</text>
</comment>
<evidence type="ECO:0000256" key="4">
    <source>
        <dbReference type="ARBA" id="ARBA00022691"/>
    </source>
</evidence>
<evidence type="ECO:0000256" key="5">
    <source>
        <dbReference type="ARBA" id="ARBA00022723"/>
    </source>
</evidence>
<evidence type="ECO:0000313" key="11">
    <source>
        <dbReference type="EMBL" id="GAA1835524.1"/>
    </source>
</evidence>
<dbReference type="InterPro" id="IPR034505">
    <property type="entry name" value="Coproporphyrinogen-III_oxidase"/>
</dbReference>
<accession>A0ABN2MS59</accession>
<dbReference type="SUPFAM" id="SSF102114">
    <property type="entry name" value="Radical SAM enzymes"/>
    <property type="match status" value="1"/>
</dbReference>
<dbReference type="EMBL" id="BAAANK010000005">
    <property type="protein sequence ID" value="GAA1835524.1"/>
    <property type="molecule type" value="Genomic_DNA"/>
</dbReference>
<evidence type="ECO:0000259" key="10">
    <source>
        <dbReference type="PROSITE" id="PS51918"/>
    </source>
</evidence>
<comment type="subcellular location">
    <subcellularLocation>
        <location evidence="9">Cytoplasm</location>
    </subcellularLocation>
</comment>
<dbReference type="PANTHER" id="PTHR13932">
    <property type="entry name" value="COPROPORPHYRINIGEN III OXIDASE"/>
    <property type="match status" value="1"/>
</dbReference>
<comment type="function">
    <text evidence="9">Probably acts as a heme chaperone, transferring heme to an unknown acceptor. Binds one molecule of heme per monomer, possibly covalently. Binds 1 [4Fe-4S] cluster. The cluster is coordinated with 3 cysteines and an exchangeable S-adenosyl-L-methionine.</text>
</comment>
<dbReference type="Pfam" id="PF04055">
    <property type="entry name" value="Radical_SAM"/>
    <property type="match status" value="1"/>
</dbReference>
<keyword evidence="12" id="KW-1185">Reference proteome</keyword>
<gene>
    <name evidence="11" type="primary">hemW</name>
    <name evidence="11" type="ORF">GCM10009750_20150</name>
</gene>
<keyword evidence="9" id="KW-0004">4Fe-4S</keyword>
<organism evidence="11 12">
    <name type="scientific">Agromyces salentinus</name>
    <dbReference type="NCBI Taxonomy" id="269421"/>
    <lineage>
        <taxon>Bacteria</taxon>
        <taxon>Bacillati</taxon>
        <taxon>Actinomycetota</taxon>
        <taxon>Actinomycetes</taxon>
        <taxon>Micrococcales</taxon>
        <taxon>Microbacteriaceae</taxon>
        <taxon>Agromyces</taxon>
    </lineage>
</organism>
<dbReference type="InterPro" id="IPR007197">
    <property type="entry name" value="rSAM"/>
</dbReference>
<keyword evidence="5 9" id="KW-0479">Metal-binding</keyword>
<evidence type="ECO:0000256" key="3">
    <source>
        <dbReference type="ARBA" id="ARBA00022617"/>
    </source>
</evidence>
<dbReference type="RefSeq" id="WP_157426347.1">
    <property type="nucleotide sequence ID" value="NZ_BAAANK010000005.1"/>
</dbReference>
<dbReference type="SMART" id="SM00729">
    <property type="entry name" value="Elp3"/>
    <property type="match status" value="1"/>
</dbReference>
<dbReference type="NCBIfam" id="TIGR00539">
    <property type="entry name" value="hemN_rel"/>
    <property type="match status" value="1"/>
</dbReference>
<reference evidence="11 12" key="1">
    <citation type="journal article" date="2019" name="Int. J. Syst. Evol. Microbiol.">
        <title>The Global Catalogue of Microorganisms (GCM) 10K type strain sequencing project: providing services to taxonomists for standard genome sequencing and annotation.</title>
        <authorList>
            <consortium name="The Broad Institute Genomics Platform"/>
            <consortium name="The Broad Institute Genome Sequencing Center for Infectious Disease"/>
            <person name="Wu L."/>
            <person name="Ma J."/>
        </authorList>
    </citation>
    <scope>NUCLEOTIDE SEQUENCE [LARGE SCALE GENOMIC DNA]</scope>
    <source>
        <strain evidence="11 12">JCM 14323</strain>
    </source>
</reference>
<protein>
    <recommendedName>
        <fullName evidence="2 9">Heme chaperone HemW</fullName>
    </recommendedName>
</protein>
<feature type="domain" description="Radical SAM core" evidence="10">
    <location>
        <begin position="24"/>
        <end position="267"/>
    </location>
</feature>
<dbReference type="InterPro" id="IPR013785">
    <property type="entry name" value="Aldolase_TIM"/>
</dbReference>
<evidence type="ECO:0000256" key="9">
    <source>
        <dbReference type="RuleBase" id="RU364116"/>
    </source>
</evidence>
<keyword evidence="9" id="KW-0963">Cytoplasm</keyword>
<evidence type="ECO:0000313" key="12">
    <source>
        <dbReference type="Proteomes" id="UP001501746"/>
    </source>
</evidence>
<evidence type="ECO:0000256" key="8">
    <source>
        <dbReference type="ARBA" id="ARBA00023186"/>
    </source>
</evidence>
<dbReference type="Proteomes" id="UP001501746">
    <property type="component" value="Unassembled WGS sequence"/>
</dbReference>
<keyword evidence="4 9" id="KW-0949">S-adenosyl-L-methionine</keyword>
<evidence type="ECO:0000256" key="6">
    <source>
        <dbReference type="ARBA" id="ARBA00023004"/>
    </source>
</evidence>
<dbReference type="SFLD" id="SFLDS00029">
    <property type="entry name" value="Radical_SAM"/>
    <property type="match status" value="1"/>
</dbReference>
<evidence type="ECO:0000256" key="2">
    <source>
        <dbReference type="ARBA" id="ARBA00017228"/>
    </source>
</evidence>
<dbReference type="SFLD" id="SFLDF00562">
    <property type="entry name" value="HemN-like__clustered_with_heat"/>
    <property type="match status" value="1"/>
</dbReference>
<evidence type="ECO:0000256" key="1">
    <source>
        <dbReference type="ARBA" id="ARBA00006100"/>
    </source>
</evidence>
<evidence type="ECO:0000256" key="7">
    <source>
        <dbReference type="ARBA" id="ARBA00023014"/>
    </source>
</evidence>
<dbReference type="InterPro" id="IPR004559">
    <property type="entry name" value="HemW-like"/>
</dbReference>
<dbReference type="SFLD" id="SFLDG01065">
    <property type="entry name" value="anaerobic_coproporphyrinogen-I"/>
    <property type="match status" value="1"/>
</dbReference>
<dbReference type="InterPro" id="IPR058240">
    <property type="entry name" value="rSAM_sf"/>
</dbReference>
<proteinExistence type="inferred from homology"/>
<dbReference type="Gene3D" id="3.20.20.70">
    <property type="entry name" value="Aldolase class I"/>
    <property type="match status" value="1"/>
</dbReference>